<dbReference type="AlphaFoldDB" id="Q05HQ4"/>
<name>Q05HQ4_XANOR</name>
<accession>Q05HQ4</accession>
<organism evidence="1 2">
    <name type="scientific">Xanthomonas oryzae pv. oryzae (strain KACC10331 / KXO85)</name>
    <dbReference type="NCBI Taxonomy" id="291331"/>
    <lineage>
        <taxon>Bacteria</taxon>
        <taxon>Pseudomonadati</taxon>
        <taxon>Pseudomonadota</taxon>
        <taxon>Gammaproteobacteria</taxon>
        <taxon>Lysobacterales</taxon>
        <taxon>Lysobacteraceae</taxon>
        <taxon>Xanthomonas</taxon>
    </lineage>
</organism>
<evidence type="ECO:0000313" key="1">
    <source>
        <dbReference type="EMBL" id="ABJ90048.1"/>
    </source>
</evidence>
<evidence type="ECO:0000313" key="2">
    <source>
        <dbReference type="Proteomes" id="UP000006735"/>
    </source>
</evidence>
<sequence length="31" mass="3556">MGSGNACILEQMSTVMDSVRFEHWKPSTRTR</sequence>
<protein>
    <submittedName>
        <fullName evidence="1">Uncharacterized protein</fullName>
    </submittedName>
</protein>
<keyword evidence="2" id="KW-1185">Reference proteome</keyword>
<dbReference type="HOGENOM" id="CLU_3399152_0_0_6"/>
<dbReference type="KEGG" id="xoo:XOO4949"/>
<reference evidence="1 2" key="1">
    <citation type="journal article" date="2005" name="Nucleic Acids Res.">
        <title>The genome sequence of Xanthomonas oryzae pathovar oryzae KACC10331, the bacterial blight pathogen of rice.</title>
        <authorList>
            <person name="Lee B.M."/>
            <person name="Park Y.J."/>
            <person name="Park D.S."/>
            <person name="Kang H.W."/>
            <person name="Kim J.G."/>
            <person name="Song E.S."/>
            <person name="Park I.C."/>
            <person name="Yoon U.H."/>
            <person name="Hahn J.H."/>
            <person name="Koo B.S."/>
            <person name="Lee G.B."/>
            <person name="Kim H."/>
            <person name="Park H.S."/>
            <person name="Yoon K.O."/>
            <person name="Kim J.H."/>
            <person name="Jung C.H."/>
            <person name="Koh N.H."/>
            <person name="Seo J.S."/>
            <person name="Go S.J."/>
        </authorList>
    </citation>
    <scope>NUCLEOTIDE SEQUENCE [LARGE SCALE GENOMIC DNA]</scope>
    <source>
        <strain evidence="2">KACC10331 / KXO85</strain>
    </source>
</reference>
<dbReference type="Proteomes" id="UP000006735">
    <property type="component" value="Chromosome"/>
</dbReference>
<gene>
    <name evidence="1" type="ordered locus">XOO4949</name>
</gene>
<dbReference type="EMBL" id="AE013598">
    <property type="protein sequence ID" value="ABJ90048.1"/>
    <property type="molecule type" value="Genomic_DNA"/>
</dbReference>
<proteinExistence type="predicted"/>